<organism evidence="3 4">
    <name type="scientific">Pyrobaculum aerophilum</name>
    <dbReference type="NCBI Taxonomy" id="13773"/>
    <lineage>
        <taxon>Archaea</taxon>
        <taxon>Thermoproteota</taxon>
        <taxon>Thermoprotei</taxon>
        <taxon>Thermoproteales</taxon>
        <taxon>Thermoproteaceae</taxon>
        <taxon>Pyrobaculum</taxon>
    </lineage>
</organism>
<dbReference type="Proteomes" id="UP000257123">
    <property type="component" value="Unassembled WGS sequence"/>
</dbReference>
<dbReference type="Proteomes" id="UP000651120">
    <property type="component" value="Unassembled WGS sequence"/>
</dbReference>
<evidence type="ECO:0000313" key="4">
    <source>
        <dbReference type="Proteomes" id="UP000256877"/>
    </source>
</evidence>
<dbReference type="EMBL" id="DUJP01000034">
    <property type="protein sequence ID" value="HII47848.1"/>
    <property type="molecule type" value="Genomic_DNA"/>
</dbReference>
<dbReference type="OMA" id="MELDILM"/>
<sequence length="127" mass="14946">MQFLTRLARIIEQLDKLAQKYQDDELKNVVSDLYKQLTLIINLLEKIYSIYTELDIIMKTDLKIEPGLYVDIELPHQQEKLADFLNKVKSQGHDPNRALAYFLGVGAVEIEVKDGELYIRPREQRRR</sequence>
<dbReference type="AlphaFoldDB" id="A0A371R4L0"/>
<evidence type="ECO:0000313" key="1">
    <source>
        <dbReference type="EMBL" id="HII47848.1"/>
    </source>
</evidence>
<comment type="caution">
    <text evidence="3">The sequence shown here is derived from an EMBL/GenBank/DDBJ whole genome shotgun (WGS) entry which is preliminary data.</text>
</comment>
<proteinExistence type="predicted"/>
<dbReference type="OrthoDB" id="27652at2157"/>
<name>A0A371R4L0_9CREN</name>
<dbReference type="RefSeq" id="WP_011009462.1">
    <property type="nucleotide sequence ID" value="NZ_DAIOPL010000012.1"/>
</dbReference>
<evidence type="ECO:0000313" key="3">
    <source>
        <dbReference type="EMBL" id="RFA99007.1"/>
    </source>
</evidence>
<dbReference type="Proteomes" id="UP000256877">
    <property type="component" value="Unassembled WGS sequence"/>
</dbReference>
<protein>
    <submittedName>
        <fullName evidence="3">Uncharacterized protein</fullName>
    </submittedName>
</protein>
<reference evidence="4 5" key="1">
    <citation type="submission" date="2017-07" db="EMBL/GenBank/DDBJ databases">
        <title>Draft genome sequence of aerobic hyperthermophilic archaea, Pyrobaculum aerophilum YKB31 and YKB32.</title>
        <authorList>
            <person name="Mochizuki T."/>
            <person name="Berliner A.J."/>
            <person name="Yoshida-Takashima Y."/>
            <person name="Takaki Y."/>
            <person name="Nunoura T."/>
            <person name="Takai K."/>
        </authorList>
    </citation>
    <scope>NUCLEOTIDE SEQUENCE [LARGE SCALE GENOMIC DNA]</scope>
    <source>
        <strain evidence="2 5">YKB31</strain>
        <strain evidence="3 4">YKB32</strain>
    </source>
</reference>
<reference evidence="1" key="2">
    <citation type="journal article" date="2020" name="bioRxiv">
        <title>A rank-normalized archaeal taxonomy based on genome phylogeny resolves widespread incomplete and uneven classifications.</title>
        <authorList>
            <person name="Rinke C."/>
            <person name="Chuvochina M."/>
            <person name="Mussig A.J."/>
            <person name="Chaumeil P.-A."/>
            <person name="Waite D.W."/>
            <person name="Whitman W.B."/>
            <person name="Parks D.H."/>
            <person name="Hugenholtz P."/>
        </authorList>
    </citation>
    <scope>NUCLEOTIDE SEQUENCE</scope>
    <source>
        <strain evidence="1">UBA8839</strain>
    </source>
</reference>
<evidence type="ECO:0000313" key="2">
    <source>
        <dbReference type="EMBL" id="RFA92357.1"/>
    </source>
</evidence>
<dbReference type="EMBL" id="NMUE01000093">
    <property type="protein sequence ID" value="RFA92357.1"/>
    <property type="molecule type" value="Genomic_DNA"/>
</dbReference>
<evidence type="ECO:0000313" key="5">
    <source>
        <dbReference type="Proteomes" id="UP000257123"/>
    </source>
</evidence>
<gene>
    <name evidence="2" type="ORF">CGL51_14440</name>
    <name evidence="3" type="ORF">CGL52_05815</name>
    <name evidence="1" type="ORF">HA333_10540</name>
</gene>
<dbReference type="EMBL" id="NMUF01000012">
    <property type="protein sequence ID" value="RFA99007.1"/>
    <property type="molecule type" value="Genomic_DNA"/>
</dbReference>
<dbReference type="GeneID" id="1466129"/>
<accession>A0A371R4L0</accession>